<protein>
    <submittedName>
        <fullName evidence="7">NAD(P)H-hydrate dehydratase</fullName>
    </submittedName>
</protein>
<dbReference type="AlphaFoldDB" id="A0A6N9TMC6"/>
<evidence type="ECO:0000313" key="7">
    <source>
        <dbReference type="EMBL" id="NDY42279.1"/>
    </source>
</evidence>
<dbReference type="Proteomes" id="UP000469346">
    <property type="component" value="Unassembled WGS sequence"/>
</dbReference>
<dbReference type="InterPro" id="IPR000631">
    <property type="entry name" value="CARKD"/>
</dbReference>
<dbReference type="CDD" id="cd01171">
    <property type="entry name" value="YXKO-related"/>
    <property type="match status" value="1"/>
</dbReference>
<comment type="caution">
    <text evidence="7">The sequence shown here is derived from an EMBL/GenBank/DDBJ whole genome shotgun (WGS) entry which is preliminary data.</text>
</comment>
<gene>
    <name evidence="7" type="ORF">G3N55_05410</name>
</gene>
<dbReference type="SUPFAM" id="SSF53613">
    <property type="entry name" value="Ribokinase-like"/>
    <property type="match status" value="1"/>
</dbReference>
<keyword evidence="2" id="KW-0067">ATP-binding</keyword>
<feature type="non-terminal residue" evidence="7">
    <location>
        <position position="1"/>
    </location>
</feature>
<feature type="domain" description="YjeF C-terminal" evidence="6">
    <location>
        <begin position="1"/>
        <end position="133"/>
    </location>
</feature>
<accession>A0A6N9TMC6</accession>
<dbReference type="InterPro" id="IPR029056">
    <property type="entry name" value="Ribokinase-like"/>
</dbReference>
<dbReference type="RefSeq" id="WP_163298423.1">
    <property type="nucleotide sequence ID" value="NZ_JAAGRR010000044.1"/>
</dbReference>
<dbReference type="Gene3D" id="3.40.1190.20">
    <property type="match status" value="1"/>
</dbReference>
<evidence type="ECO:0000313" key="8">
    <source>
        <dbReference type="Proteomes" id="UP000469346"/>
    </source>
</evidence>
<reference evidence="7 8" key="1">
    <citation type="submission" date="2020-02" db="EMBL/GenBank/DDBJ databases">
        <title>Comparative genomics of sulfur disproportionating microorganisms.</title>
        <authorList>
            <person name="Ward L.M."/>
            <person name="Bertran E."/>
            <person name="Johnston D.T."/>
        </authorList>
    </citation>
    <scope>NUCLEOTIDE SEQUENCE [LARGE SCALE GENOMIC DNA]</scope>
    <source>
        <strain evidence="7 8">DSM 100025</strain>
    </source>
</reference>
<dbReference type="GO" id="GO:0110051">
    <property type="term" value="P:metabolite repair"/>
    <property type="evidence" value="ECO:0007669"/>
    <property type="project" value="TreeGrafter"/>
</dbReference>
<evidence type="ECO:0000256" key="3">
    <source>
        <dbReference type="ARBA" id="ARBA00022857"/>
    </source>
</evidence>
<dbReference type="Pfam" id="PF01256">
    <property type="entry name" value="Carb_kinase"/>
    <property type="match status" value="1"/>
</dbReference>
<keyword evidence="8" id="KW-1185">Reference proteome</keyword>
<sequence>PRLLTPHPGEMARLTGLSTAEIQSDRLGAARELARATGAVVVLKGAATVITEPGGRAAVNGSGNPGMGAGGMGDILTGILGGLLAQGYAPWDAARLGVYAHGRAADLLARQAGPHGYLAREVADWLPRLWKAWTPRSVQPTVSAA</sequence>
<evidence type="ECO:0000256" key="5">
    <source>
        <dbReference type="ARBA" id="ARBA00023239"/>
    </source>
</evidence>
<dbReference type="GO" id="GO:0052855">
    <property type="term" value="F:ADP-dependent NAD(P)H-hydrate dehydratase activity"/>
    <property type="evidence" value="ECO:0007669"/>
    <property type="project" value="TreeGrafter"/>
</dbReference>
<dbReference type="EMBL" id="JAAGRR010000044">
    <property type="protein sequence ID" value="NDY42279.1"/>
    <property type="molecule type" value="Genomic_DNA"/>
</dbReference>
<evidence type="ECO:0000256" key="1">
    <source>
        <dbReference type="ARBA" id="ARBA00022741"/>
    </source>
</evidence>
<dbReference type="PROSITE" id="PS51383">
    <property type="entry name" value="YJEF_C_3"/>
    <property type="match status" value="1"/>
</dbReference>
<evidence type="ECO:0000259" key="6">
    <source>
        <dbReference type="PROSITE" id="PS51383"/>
    </source>
</evidence>
<keyword evidence="5" id="KW-0456">Lyase</keyword>
<dbReference type="PANTHER" id="PTHR12592">
    <property type="entry name" value="ATP-DEPENDENT (S)-NAD(P)H-HYDRATE DEHYDRATASE FAMILY MEMBER"/>
    <property type="match status" value="1"/>
</dbReference>
<proteinExistence type="predicted"/>
<dbReference type="PANTHER" id="PTHR12592:SF0">
    <property type="entry name" value="ATP-DEPENDENT (S)-NAD(P)H-HYDRATE DEHYDRATASE"/>
    <property type="match status" value="1"/>
</dbReference>
<evidence type="ECO:0000256" key="2">
    <source>
        <dbReference type="ARBA" id="ARBA00022840"/>
    </source>
</evidence>
<dbReference type="GO" id="GO:0005524">
    <property type="term" value="F:ATP binding"/>
    <property type="evidence" value="ECO:0007669"/>
    <property type="project" value="UniProtKB-KW"/>
</dbReference>
<dbReference type="GO" id="GO:0052856">
    <property type="term" value="F:NAD(P)HX epimerase activity"/>
    <property type="evidence" value="ECO:0007669"/>
    <property type="project" value="TreeGrafter"/>
</dbReference>
<keyword evidence="3" id="KW-0521">NADP</keyword>
<organism evidence="7 8">
    <name type="scientific">Dissulfurirhabdus thermomarina</name>
    <dbReference type="NCBI Taxonomy" id="1765737"/>
    <lineage>
        <taxon>Bacteria</taxon>
        <taxon>Deltaproteobacteria</taxon>
        <taxon>Dissulfurirhabdaceae</taxon>
        <taxon>Dissulfurirhabdus</taxon>
    </lineage>
</organism>
<name>A0A6N9TMC6_DISTH</name>
<evidence type="ECO:0000256" key="4">
    <source>
        <dbReference type="ARBA" id="ARBA00023027"/>
    </source>
</evidence>
<keyword evidence="1" id="KW-0547">Nucleotide-binding</keyword>
<keyword evidence="4" id="KW-0520">NAD</keyword>